<dbReference type="EMBL" id="PGOL01000185">
    <property type="protein sequence ID" value="PKI75118.1"/>
    <property type="molecule type" value="Genomic_DNA"/>
</dbReference>
<accession>A0A2I0L345</accession>
<keyword evidence="3" id="KW-1185">Reference proteome</keyword>
<evidence type="ECO:0000313" key="3">
    <source>
        <dbReference type="Proteomes" id="UP000233551"/>
    </source>
</evidence>
<gene>
    <name evidence="2" type="ORF">CRG98_004453</name>
</gene>
<feature type="region of interest" description="Disordered" evidence="1">
    <location>
        <begin position="66"/>
        <end position="125"/>
    </location>
</feature>
<proteinExistence type="predicted"/>
<sequence length="125" mass="13465">MYLIGSHYMTLLLQISRNGRDPITFEQLRTKLIREEGDRLKNLCLKPFTSDSSVALPPAFQTLATSGYHPACGGRTNNKGRKSGRGGGSGWNTSRGGRSGRGGGGNQQNGLGLGWQLLRESTVSQ</sequence>
<comment type="caution">
    <text evidence="2">The sequence shown here is derived from an EMBL/GenBank/DDBJ whole genome shotgun (WGS) entry which is preliminary data.</text>
</comment>
<organism evidence="2 3">
    <name type="scientific">Punica granatum</name>
    <name type="common">Pomegranate</name>
    <dbReference type="NCBI Taxonomy" id="22663"/>
    <lineage>
        <taxon>Eukaryota</taxon>
        <taxon>Viridiplantae</taxon>
        <taxon>Streptophyta</taxon>
        <taxon>Embryophyta</taxon>
        <taxon>Tracheophyta</taxon>
        <taxon>Spermatophyta</taxon>
        <taxon>Magnoliopsida</taxon>
        <taxon>eudicotyledons</taxon>
        <taxon>Gunneridae</taxon>
        <taxon>Pentapetalae</taxon>
        <taxon>rosids</taxon>
        <taxon>malvids</taxon>
        <taxon>Myrtales</taxon>
        <taxon>Lythraceae</taxon>
        <taxon>Punica</taxon>
    </lineage>
</organism>
<name>A0A2I0L345_PUNGR</name>
<protein>
    <submittedName>
        <fullName evidence="2">Uncharacterized protein</fullName>
    </submittedName>
</protein>
<dbReference type="Proteomes" id="UP000233551">
    <property type="component" value="Unassembled WGS sequence"/>
</dbReference>
<dbReference type="AlphaFoldDB" id="A0A2I0L345"/>
<feature type="compositionally biased region" description="Gly residues" evidence="1">
    <location>
        <begin position="97"/>
        <end position="113"/>
    </location>
</feature>
<evidence type="ECO:0000313" key="2">
    <source>
        <dbReference type="EMBL" id="PKI75118.1"/>
    </source>
</evidence>
<evidence type="ECO:0000256" key="1">
    <source>
        <dbReference type="SAM" id="MobiDB-lite"/>
    </source>
</evidence>
<reference evidence="2 3" key="1">
    <citation type="submission" date="2017-11" db="EMBL/GenBank/DDBJ databases">
        <title>De-novo sequencing of pomegranate (Punica granatum L.) genome.</title>
        <authorList>
            <person name="Akparov Z."/>
            <person name="Amiraslanov A."/>
            <person name="Hajiyeva S."/>
            <person name="Abbasov M."/>
            <person name="Kaur K."/>
            <person name="Hamwieh A."/>
            <person name="Solovyev V."/>
            <person name="Salamov A."/>
            <person name="Braich B."/>
            <person name="Kosarev P."/>
            <person name="Mahmoud A."/>
            <person name="Hajiyev E."/>
            <person name="Babayeva S."/>
            <person name="Izzatullayeva V."/>
            <person name="Mammadov A."/>
            <person name="Mammadov A."/>
            <person name="Sharifova S."/>
            <person name="Ojaghi J."/>
            <person name="Eynullazada K."/>
            <person name="Bayramov B."/>
            <person name="Abdulazimova A."/>
            <person name="Shahmuradov I."/>
        </authorList>
    </citation>
    <scope>NUCLEOTIDE SEQUENCE [LARGE SCALE GENOMIC DNA]</scope>
    <source>
        <strain evidence="3">cv. AG2017</strain>
        <tissue evidence="2">Leaf</tissue>
    </source>
</reference>